<comment type="function">
    <text evidence="10">Protein O-mannosyltransferase that catalyzes the transfer of a single mannose residue from a polyprenol phospho-mannosyl lipidic donor to the hydroxyl group of selected serine and threonine residues in acceptor proteins.</text>
</comment>
<name>A0A916JUC4_9MICO</name>
<evidence type="ECO:0000256" key="2">
    <source>
        <dbReference type="ARBA" id="ARBA00004922"/>
    </source>
</evidence>
<evidence type="ECO:0000256" key="8">
    <source>
        <dbReference type="ARBA" id="ARBA00023136"/>
    </source>
</evidence>
<dbReference type="Proteomes" id="UP000693892">
    <property type="component" value="Unassembled WGS sequence"/>
</dbReference>
<evidence type="ECO:0000256" key="5">
    <source>
        <dbReference type="ARBA" id="ARBA00022679"/>
    </source>
</evidence>
<feature type="transmembrane region" description="Helical" evidence="10">
    <location>
        <begin position="389"/>
        <end position="409"/>
    </location>
</feature>
<feature type="transmembrane region" description="Helical" evidence="10">
    <location>
        <begin position="353"/>
        <end position="377"/>
    </location>
</feature>
<protein>
    <recommendedName>
        <fullName evidence="9 10">Polyprenol-phosphate-mannose--protein mannosyltransferase</fullName>
        <ecNumber evidence="10">2.4.1.-</ecNumber>
    </recommendedName>
</protein>
<evidence type="ECO:0000313" key="14">
    <source>
        <dbReference type="Proteomes" id="UP000693892"/>
    </source>
</evidence>
<dbReference type="RefSeq" id="WP_236021871.1">
    <property type="nucleotide sequence ID" value="NZ_CAJVAP010000006.1"/>
</dbReference>
<feature type="transmembrane region" description="Helical" evidence="10">
    <location>
        <begin position="244"/>
        <end position="272"/>
    </location>
</feature>
<dbReference type="GO" id="GO:0004169">
    <property type="term" value="F:dolichyl-phosphate-mannose-protein mannosyltransferase activity"/>
    <property type="evidence" value="ECO:0007669"/>
    <property type="project" value="UniProtKB-UniRule"/>
</dbReference>
<organism evidence="13 14">
    <name type="scientific">Leucobacter soli</name>
    <dbReference type="NCBI Taxonomy" id="2812850"/>
    <lineage>
        <taxon>Bacteria</taxon>
        <taxon>Bacillati</taxon>
        <taxon>Actinomycetota</taxon>
        <taxon>Actinomycetes</taxon>
        <taxon>Micrococcales</taxon>
        <taxon>Microbacteriaceae</taxon>
        <taxon>Leucobacter</taxon>
    </lineage>
</organism>
<evidence type="ECO:0000313" key="13">
    <source>
        <dbReference type="EMBL" id="CAG7604269.1"/>
    </source>
</evidence>
<dbReference type="EC" id="2.4.1.-" evidence="10"/>
<dbReference type="GO" id="GO:0012505">
    <property type="term" value="C:endomembrane system"/>
    <property type="evidence" value="ECO:0007669"/>
    <property type="project" value="UniProtKB-SubCell"/>
</dbReference>
<feature type="transmembrane region" description="Helical" evidence="10">
    <location>
        <begin position="476"/>
        <end position="496"/>
    </location>
</feature>
<keyword evidence="8 10" id="KW-0472">Membrane</keyword>
<dbReference type="InterPro" id="IPR027005">
    <property type="entry name" value="PMT-like"/>
</dbReference>
<evidence type="ECO:0000256" key="4">
    <source>
        <dbReference type="ARBA" id="ARBA00022676"/>
    </source>
</evidence>
<evidence type="ECO:0000256" key="3">
    <source>
        <dbReference type="ARBA" id="ARBA00007222"/>
    </source>
</evidence>
<proteinExistence type="inferred from homology"/>
<keyword evidence="14" id="KW-1185">Reference proteome</keyword>
<feature type="domain" description="ArnT-like N-terminal" evidence="11">
    <location>
        <begin position="17"/>
        <end position="262"/>
    </location>
</feature>
<feature type="transmembrane region" description="Helical" evidence="10">
    <location>
        <begin position="153"/>
        <end position="170"/>
    </location>
</feature>
<feature type="transmembrane region" description="Helical" evidence="10">
    <location>
        <begin position="215"/>
        <end position="232"/>
    </location>
</feature>
<keyword evidence="6 10" id="KW-0812">Transmembrane</keyword>
<feature type="domain" description="Protein O-mannosyl-transferase C-terminal four TM" evidence="12">
    <location>
        <begin position="286"/>
        <end position="515"/>
    </location>
</feature>
<sequence>MTPTRARARWLVPVGVLLVAAVLRLWELGTPHRLVFDEIYYVRDAVTQLAHGFPTDWPDDDPAFVDPAAFTDRASPIAHPPLGKWLIGLGILLFGAESAWGWRIAAALAGIATVATVMRLGWLMSRSLLVTAAAGLLLAVDGVHVALSRVSLLDGFLTALVALGALFIWHDQAGSGSLLRPRRGSALGPILWRRPWLLAAGLAFGAAAAVKWSGLYALAAFLLLVTVRDVILRRRFATRPALGSLCQAAVTGAVALPAALAAYLASWIGWILHPDAQGRSPDEPWWVSLWQWHAHSLSWHATLSAEHPYAARALGWPLALRPTVMYRSVAEQGDGCDWAGGCVATIGSFPNPLVTWGGVVALLLLAWAVVLVLWRAIRSRSSAALRHPVVWLAGFVLVGYLSGWLPWVLTLSRPAVFQFYSVVMTPFAALAFGLVLGEFAGLPPSGRGARLDLPRLFALAGIRLDDAPEAVRGRRIAVAIFVSAALLLGLLFFPLWSAVQMPEWFWRAHLWLPGWR</sequence>
<dbReference type="PANTHER" id="PTHR10050:SF46">
    <property type="entry name" value="PROTEIN O-MANNOSYL-TRANSFERASE 2"/>
    <property type="match status" value="1"/>
</dbReference>
<dbReference type="AlphaFoldDB" id="A0A916JUC4"/>
<evidence type="ECO:0000256" key="7">
    <source>
        <dbReference type="ARBA" id="ARBA00022989"/>
    </source>
</evidence>
<dbReference type="GO" id="GO:0005886">
    <property type="term" value="C:plasma membrane"/>
    <property type="evidence" value="ECO:0007669"/>
    <property type="project" value="UniProtKB-SubCell"/>
</dbReference>
<evidence type="ECO:0000256" key="1">
    <source>
        <dbReference type="ARBA" id="ARBA00004127"/>
    </source>
</evidence>
<reference evidence="13" key="1">
    <citation type="submission" date="2021-06" db="EMBL/GenBank/DDBJ databases">
        <authorList>
            <person name="Criscuolo A."/>
        </authorList>
    </citation>
    <scope>NUCLEOTIDE SEQUENCE</scope>
    <source>
        <strain evidence="13">CIP111803</strain>
    </source>
</reference>
<keyword evidence="4 10" id="KW-0328">Glycosyltransferase</keyword>
<evidence type="ECO:0000259" key="12">
    <source>
        <dbReference type="Pfam" id="PF16192"/>
    </source>
</evidence>
<dbReference type="Pfam" id="PF02366">
    <property type="entry name" value="PMT"/>
    <property type="match status" value="1"/>
</dbReference>
<keyword evidence="5 10" id="KW-0808">Transferase</keyword>
<evidence type="ECO:0000256" key="6">
    <source>
        <dbReference type="ARBA" id="ARBA00022692"/>
    </source>
</evidence>
<dbReference type="Pfam" id="PF16192">
    <property type="entry name" value="PMT_4TMC"/>
    <property type="match status" value="1"/>
</dbReference>
<dbReference type="EMBL" id="CAJVAP010000006">
    <property type="protein sequence ID" value="CAG7604269.1"/>
    <property type="molecule type" value="Genomic_DNA"/>
</dbReference>
<comment type="similarity">
    <text evidence="3 10">Belongs to the glycosyltransferase 39 family.</text>
</comment>
<comment type="subcellular location">
    <subcellularLocation>
        <location evidence="10">Cell membrane</location>
    </subcellularLocation>
    <subcellularLocation>
        <location evidence="1">Endomembrane system</location>
        <topology evidence="1">Multi-pass membrane protein</topology>
    </subcellularLocation>
</comment>
<keyword evidence="10" id="KW-1003">Cell membrane</keyword>
<evidence type="ECO:0000259" key="11">
    <source>
        <dbReference type="Pfam" id="PF02366"/>
    </source>
</evidence>
<feature type="transmembrane region" description="Helical" evidence="10">
    <location>
        <begin position="415"/>
        <end position="437"/>
    </location>
</feature>
<dbReference type="InterPro" id="IPR032421">
    <property type="entry name" value="PMT_4TMC"/>
</dbReference>
<gene>
    <name evidence="13" type="primary">pmt</name>
    <name evidence="13" type="ORF">LEUCIP111803_00720</name>
</gene>
<comment type="caution">
    <text evidence="13">The sequence shown here is derived from an EMBL/GenBank/DDBJ whole genome shotgun (WGS) entry which is preliminary data.</text>
</comment>
<keyword evidence="7 10" id="KW-1133">Transmembrane helix</keyword>
<feature type="transmembrane region" description="Helical" evidence="10">
    <location>
        <begin position="128"/>
        <end position="147"/>
    </location>
</feature>
<accession>A0A916JUC4</accession>
<comment type="pathway">
    <text evidence="2 10">Protein modification; protein glycosylation.</text>
</comment>
<evidence type="ECO:0000256" key="9">
    <source>
        <dbReference type="ARBA" id="ARBA00093617"/>
    </source>
</evidence>
<evidence type="ECO:0000256" key="10">
    <source>
        <dbReference type="RuleBase" id="RU367007"/>
    </source>
</evidence>
<dbReference type="InterPro" id="IPR003342">
    <property type="entry name" value="ArnT-like_N"/>
</dbReference>
<dbReference type="PANTHER" id="PTHR10050">
    <property type="entry name" value="DOLICHYL-PHOSPHATE-MANNOSE--PROTEIN MANNOSYLTRANSFERASE"/>
    <property type="match status" value="1"/>
</dbReference>